<evidence type="ECO:0000256" key="1">
    <source>
        <dbReference type="SAM" id="Phobius"/>
    </source>
</evidence>
<keyword evidence="1" id="KW-1133">Transmembrane helix</keyword>
<sequence>MLHLTRDMDLRFICVFITLTNFLFSESRTEKPALEASTPAGPSALEKKDYIIGTVVFLVVGIVIVLFAVLVKNSYIRMKRNANNQHSIQELGRTELGDVHVDDEISNIEESAYSASSPRLTFTI</sequence>
<keyword evidence="1" id="KW-0812">Transmembrane</keyword>
<accession>A0A9D4EW42</accession>
<proteinExistence type="predicted"/>
<reference evidence="2" key="1">
    <citation type="journal article" date="2019" name="bioRxiv">
        <title>The Genome of the Zebra Mussel, Dreissena polymorpha: A Resource for Invasive Species Research.</title>
        <authorList>
            <person name="McCartney M.A."/>
            <person name="Auch B."/>
            <person name="Kono T."/>
            <person name="Mallez S."/>
            <person name="Zhang Y."/>
            <person name="Obille A."/>
            <person name="Becker A."/>
            <person name="Abrahante J.E."/>
            <person name="Garbe J."/>
            <person name="Badalamenti J.P."/>
            <person name="Herman A."/>
            <person name="Mangelson H."/>
            <person name="Liachko I."/>
            <person name="Sullivan S."/>
            <person name="Sone E.D."/>
            <person name="Koren S."/>
            <person name="Silverstein K.A.T."/>
            <person name="Beckman K.B."/>
            <person name="Gohl D.M."/>
        </authorList>
    </citation>
    <scope>NUCLEOTIDE SEQUENCE</scope>
    <source>
        <strain evidence="2">Duluth1</strain>
        <tissue evidence="2">Whole animal</tissue>
    </source>
</reference>
<dbReference type="EMBL" id="JAIWYP010000008">
    <property type="protein sequence ID" value="KAH3785516.1"/>
    <property type="molecule type" value="Genomic_DNA"/>
</dbReference>
<evidence type="ECO:0000313" key="2">
    <source>
        <dbReference type="EMBL" id="KAH3785516.1"/>
    </source>
</evidence>
<comment type="caution">
    <text evidence="2">The sequence shown here is derived from an EMBL/GenBank/DDBJ whole genome shotgun (WGS) entry which is preliminary data.</text>
</comment>
<feature type="transmembrane region" description="Helical" evidence="1">
    <location>
        <begin position="51"/>
        <end position="71"/>
    </location>
</feature>
<gene>
    <name evidence="2" type="ORF">DPMN_163607</name>
</gene>
<keyword evidence="1" id="KW-0472">Membrane</keyword>
<keyword evidence="3" id="KW-1185">Reference proteome</keyword>
<reference evidence="2" key="2">
    <citation type="submission" date="2020-11" db="EMBL/GenBank/DDBJ databases">
        <authorList>
            <person name="McCartney M.A."/>
            <person name="Auch B."/>
            <person name="Kono T."/>
            <person name="Mallez S."/>
            <person name="Becker A."/>
            <person name="Gohl D.M."/>
            <person name="Silverstein K.A.T."/>
            <person name="Koren S."/>
            <person name="Bechman K.B."/>
            <person name="Herman A."/>
            <person name="Abrahante J.E."/>
            <person name="Garbe J."/>
        </authorList>
    </citation>
    <scope>NUCLEOTIDE SEQUENCE</scope>
    <source>
        <strain evidence="2">Duluth1</strain>
        <tissue evidence="2">Whole animal</tissue>
    </source>
</reference>
<evidence type="ECO:0000313" key="3">
    <source>
        <dbReference type="Proteomes" id="UP000828390"/>
    </source>
</evidence>
<dbReference type="Proteomes" id="UP000828390">
    <property type="component" value="Unassembled WGS sequence"/>
</dbReference>
<dbReference type="AlphaFoldDB" id="A0A9D4EW42"/>
<name>A0A9D4EW42_DREPO</name>
<organism evidence="2 3">
    <name type="scientific">Dreissena polymorpha</name>
    <name type="common">Zebra mussel</name>
    <name type="synonym">Mytilus polymorpha</name>
    <dbReference type="NCBI Taxonomy" id="45954"/>
    <lineage>
        <taxon>Eukaryota</taxon>
        <taxon>Metazoa</taxon>
        <taxon>Spiralia</taxon>
        <taxon>Lophotrochozoa</taxon>
        <taxon>Mollusca</taxon>
        <taxon>Bivalvia</taxon>
        <taxon>Autobranchia</taxon>
        <taxon>Heteroconchia</taxon>
        <taxon>Euheterodonta</taxon>
        <taxon>Imparidentia</taxon>
        <taxon>Neoheterodontei</taxon>
        <taxon>Myida</taxon>
        <taxon>Dreissenoidea</taxon>
        <taxon>Dreissenidae</taxon>
        <taxon>Dreissena</taxon>
    </lineage>
</organism>
<protein>
    <submittedName>
        <fullName evidence="2">Uncharacterized protein</fullName>
    </submittedName>
</protein>